<accession>A0A840CQP7</accession>
<dbReference type="RefSeq" id="WP_183307879.1">
    <property type="nucleotide sequence ID" value="NZ_JACIEP010000010.1"/>
</dbReference>
<dbReference type="AlphaFoldDB" id="A0A840CQP7"/>
<dbReference type="EMBL" id="JACIEP010000010">
    <property type="protein sequence ID" value="MBB4036999.1"/>
    <property type="molecule type" value="Genomic_DNA"/>
</dbReference>
<dbReference type="Proteomes" id="UP000555103">
    <property type="component" value="Unassembled WGS sequence"/>
</dbReference>
<protein>
    <submittedName>
        <fullName evidence="1">Uncharacterized protein</fullName>
    </submittedName>
</protein>
<comment type="caution">
    <text evidence="1">The sequence shown here is derived from an EMBL/GenBank/DDBJ whole genome shotgun (WGS) entry which is preliminary data.</text>
</comment>
<proteinExistence type="predicted"/>
<keyword evidence="2" id="KW-1185">Reference proteome</keyword>
<sequence>MLQIIKNEKSLSFINGANKNERPFNTVDYNIVNGDTVIFQHVNTRTTLLSEKIENIEVDGVQLTAENVDEKLQDILFF</sequence>
<organism evidence="1 2">
    <name type="scientific">Dysgonomonas hofstadii</name>
    <dbReference type="NCBI Taxonomy" id="637886"/>
    <lineage>
        <taxon>Bacteria</taxon>
        <taxon>Pseudomonadati</taxon>
        <taxon>Bacteroidota</taxon>
        <taxon>Bacteroidia</taxon>
        <taxon>Bacteroidales</taxon>
        <taxon>Dysgonomonadaceae</taxon>
        <taxon>Dysgonomonas</taxon>
    </lineage>
</organism>
<evidence type="ECO:0000313" key="2">
    <source>
        <dbReference type="Proteomes" id="UP000555103"/>
    </source>
</evidence>
<evidence type="ECO:0000313" key="1">
    <source>
        <dbReference type="EMBL" id="MBB4036999.1"/>
    </source>
</evidence>
<gene>
    <name evidence="1" type="ORF">GGR21_002913</name>
</gene>
<name>A0A840CQP7_9BACT</name>
<reference evidence="1 2" key="1">
    <citation type="submission" date="2020-08" db="EMBL/GenBank/DDBJ databases">
        <title>Genomic Encyclopedia of Type Strains, Phase IV (KMG-IV): sequencing the most valuable type-strain genomes for metagenomic binning, comparative biology and taxonomic classification.</title>
        <authorList>
            <person name="Goeker M."/>
        </authorList>
    </citation>
    <scope>NUCLEOTIDE SEQUENCE [LARGE SCALE GENOMIC DNA]</scope>
    <source>
        <strain evidence="1 2">DSM 104969</strain>
    </source>
</reference>